<evidence type="ECO:0000259" key="1">
    <source>
        <dbReference type="Pfam" id="PF00534"/>
    </source>
</evidence>
<gene>
    <name evidence="2" type="ORF">PARC_a0583</name>
</gene>
<dbReference type="AlphaFoldDB" id="A0A290RYV7"/>
<dbReference type="Pfam" id="PF00534">
    <property type="entry name" value="Glycos_transf_1"/>
    <property type="match status" value="1"/>
</dbReference>
<dbReference type="PANTHER" id="PTHR12526:SF630">
    <property type="entry name" value="GLYCOSYLTRANSFERASE"/>
    <property type="match status" value="1"/>
</dbReference>
<dbReference type="Proteomes" id="UP000016505">
    <property type="component" value="Chromosome I"/>
</dbReference>
<dbReference type="KEGG" id="part:PARC_a0583"/>
<protein>
    <recommendedName>
        <fullName evidence="1">Glycosyl transferase family 1 domain-containing protein</fullName>
    </recommendedName>
</protein>
<organism evidence="2 3">
    <name type="scientific">Pseudoalteromonas arctica A 37-1-2</name>
    <dbReference type="NCBI Taxonomy" id="1117313"/>
    <lineage>
        <taxon>Bacteria</taxon>
        <taxon>Pseudomonadati</taxon>
        <taxon>Pseudomonadota</taxon>
        <taxon>Gammaproteobacteria</taxon>
        <taxon>Alteromonadales</taxon>
        <taxon>Pseudoalteromonadaceae</taxon>
        <taxon>Pseudoalteromonas</taxon>
    </lineage>
</organism>
<evidence type="ECO:0000313" key="2">
    <source>
        <dbReference type="EMBL" id="ATC85302.1"/>
    </source>
</evidence>
<dbReference type="PANTHER" id="PTHR12526">
    <property type="entry name" value="GLYCOSYLTRANSFERASE"/>
    <property type="match status" value="1"/>
</dbReference>
<dbReference type="GO" id="GO:0016757">
    <property type="term" value="F:glycosyltransferase activity"/>
    <property type="evidence" value="ECO:0007669"/>
    <property type="project" value="InterPro"/>
</dbReference>
<dbReference type="EMBL" id="CP011025">
    <property type="protein sequence ID" value="ATC85302.1"/>
    <property type="molecule type" value="Genomic_DNA"/>
</dbReference>
<dbReference type="Gene3D" id="3.40.50.2000">
    <property type="entry name" value="Glycogen Phosphorylase B"/>
    <property type="match status" value="2"/>
</dbReference>
<dbReference type="SUPFAM" id="SSF53756">
    <property type="entry name" value="UDP-Glycosyltransferase/glycogen phosphorylase"/>
    <property type="match status" value="1"/>
</dbReference>
<sequence>MKKSIAILVTTPLTVNSFMLDHIRELTKLYQVTIIANKNLGILSDDIDVSFIHLPMKREISLVNDLVCIARLILIINNSNFSAVHTITPKAALCGMVSSFICRTKNRFHTYTGQVWVTRTGLFRQLLILIDKLVFKLSTHVLVDSPSQKSFLLTHNIITNKGATVLGKGSISGVNISKFEFSQTDKKEIRSKFDIPQDAFVLLFLGRLCKDKGIDELLEAYTKNNKAGSDAYLLLVGPNESEYNEQFFNEFKNNKIKVVGLTNNPNQYFSAADVLVLPSYREGFGTTILEAAANGIPAIASNIYGLSDAVVDNETGLLHELKHKGELAEHMAKLEADRALTKRLGQQANERVNNSFSSEYLTSELVSFYKENVGV</sequence>
<name>A0A290RYV7_9GAMM</name>
<proteinExistence type="predicted"/>
<feature type="domain" description="Glycosyl transferase family 1" evidence="1">
    <location>
        <begin position="185"/>
        <end position="350"/>
    </location>
</feature>
<evidence type="ECO:0000313" key="3">
    <source>
        <dbReference type="Proteomes" id="UP000016505"/>
    </source>
</evidence>
<reference evidence="2 3" key="1">
    <citation type="journal article" date="2012" name="J. Bacteriol.">
        <title>Genome sequences of type strains of seven species of the marine bacterium Pseudoalteromonas.</title>
        <authorList>
            <person name="Xie B.B."/>
            <person name="Shu Y.L."/>
            <person name="Qin Q.L."/>
            <person name="Rong J.C."/>
            <person name="Zhang X.Y."/>
            <person name="Chen X.L."/>
            <person name="Shi M."/>
            <person name="He H.L."/>
            <person name="Zhou B.C."/>
            <person name="Zhang Y.Z."/>
        </authorList>
    </citation>
    <scope>NUCLEOTIDE SEQUENCE [LARGE SCALE GENOMIC DNA]</scope>
    <source>
        <strain evidence="2 3">A 37-1-2</strain>
    </source>
</reference>
<dbReference type="InterPro" id="IPR001296">
    <property type="entry name" value="Glyco_trans_1"/>
</dbReference>
<dbReference type="OrthoDB" id="9775208at2"/>
<dbReference type="RefSeq" id="WP_010554161.1">
    <property type="nucleotide sequence ID" value="NZ_CP011025.1"/>
</dbReference>
<accession>A0A290RYV7</accession>
<dbReference type="GO" id="GO:1901135">
    <property type="term" value="P:carbohydrate derivative metabolic process"/>
    <property type="evidence" value="ECO:0007669"/>
    <property type="project" value="UniProtKB-ARBA"/>
</dbReference>